<keyword evidence="4 6" id="KW-0560">Oxidoreductase</keyword>
<evidence type="ECO:0000256" key="2">
    <source>
        <dbReference type="ARBA" id="ARBA00022723"/>
    </source>
</evidence>
<evidence type="ECO:0000256" key="5">
    <source>
        <dbReference type="ARBA" id="ARBA00023004"/>
    </source>
</evidence>
<dbReference type="GO" id="GO:0016491">
    <property type="term" value="F:oxidoreductase activity"/>
    <property type="evidence" value="ECO:0007669"/>
    <property type="project" value="UniProtKB-KW"/>
</dbReference>
<evidence type="ECO:0000256" key="6">
    <source>
        <dbReference type="RuleBase" id="RU003682"/>
    </source>
</evidence>
<dbReference type="Proteomes" id="UP000694853">
    <property type="component" value="Unplaced"/>
</dbReference>
<dbReference type="OrthoDB" id="288590at2759"/>
<dbReference type="Pfam" id="PF14226">
    <property type="entry name" value="DIOX_N"/>
    <property type="match status" value="1"/>
</dbReference>
<evidence type="ECO:0000259" key="7">
    <source>
        <dbReference type="PROSITE" id="PS51471"/>
    </source>
</evidence>
<evidence type="ECO:0000313" key="8">
    <source>
        <dbReference type="Proteomes" id="UP000694853"/>
    </source>
</evidence>
<keyword evidence="8" id="KW-1185">Reference proteome</keyword>
<accession>A0A8B8M4R2</accession>
<comment type="similarity">
    <text evidence="1 6">Belongs to the iron/ascorbate-dependent oxidoreductase family.</text>
</comment>
<keyword evidence="5 6" id="KW-0408">Iron</keyword>
<dbReference type="Pfam" id="PF03171">
    <property type="entry name" value="2OG-FeII_Oxy"/>
    <property type="match status" value="1"/>
</dbReference>
<feature type="domain" description="Fe2OG dioxygenase" evidence="7">
    <location>
        <begin position="203"/>
        <end position="303"/>
    </location>
</feature>
<dbReference type="FunFam" id="2.60.120.330:FF:000001">
    <property type="entry name" value="Protein SRG1"/>
    <property type="match status" value="1"/>
</dbReference>
<reference evidence="9" key="2">
    <citation type="submission" date="2025-08" db="UniProtKB">
        <authorList>
            <consortium name="RefSeq"/>
        </authorList>
    </citation>
    <scope>IDENTIFICATION</scope>
    <source>
        <tissue evidence="9">Young leaves</tissue>
    </source>
</reference>
<keyword evidence="3" id="KW-0847">Vitamin C</keyword>
<evidence type="ECO:0000256" key="4">
    <source>
        <dbReference type="ARBA" id="ARBA00023002"/>
    </source>
</evidence>
<keyword evidence="2 6" id="KW-0479">Metal-binding</keyword>
<dbReference type="InterPro" id="IPR005123">
    <property type="entry name" value="Oxoglu/Fe-dep_dioxygenase_dom"/>
</dbReference>
<reference evidence="8" key="1">
    <citation type="journal article" date="2019" name="Toxins">
        <title>Detection of Abrin-Like and Prepropulchellin-Like Toxin Genes and Transcripts Using Whole Genome Sequencing and Full-Length Transcript Sequencing of Abrus precatorius.</title>
        <authorList>
            <person name="Hovde B.T."/>
            <person name="Daligault H.E."/>
            <person name="Hanschen E.R."/>
            <person name="Kunde Y.A."/>
            <person name="Johnson M.B."/>
            <person name="Starkenburg S.R."/>
            <person name="Johnson S.L."/>
        </authorList>
    </citation>
    <scope>NUCLEOTIDE SEQUENCE [LARGE SCALE GENOMIC DNA]</scope>
</reference>
<protein>
    <submittedName>
        <fullName evidence="9">Protein SRG1-like</fullName>
    </submittedName>
</protein>
<evidence type="ECO:0000313" key="9">
    <source>
        <dbReference type="RefSeq" id="XP_027362712.1"/>
    </source>
</evidence>
<dbReference type="KEGG" id="aprc:113870317"/>
<evidence type="ECO:0000256" key="1">
    <source>
        <dbReference type="ARBA" id="ARBA00008056"/>
    </source>
</evidence>
<dbReference type="InterPro" id="IPR027443">
    <property type="entry name" value="IPNS-like_sf"/>
</dbReference>
<organism evidence="8 9">
    <name type="scientific">Abrus precatorius</name>
    <name type="common">Indian licorice</name>
    <name type="synonym">Glycine abrus</name>
    <dbReference type="NCBI Taxonomy" id="3816"/>
    <lineage>
        <taxon>Eukaryota</taxon>
        <taxon>Viridiplantae</taxon>
        <taxon>Streptophyta</taxon>
        <taxon>Embryophyta</taxon>
        <taxon>Tracheophyta</taxon>
        <taxon>Spermatophyta</taxon>
        <taxon>Magnoliopsida</taxon>
        <taxon>eudicotyledons</taxon>
        <taxon>Gunneridae</taxon>
        <taxon>Pentapetalae</taxon>
        <taxon>rosids</taxon>
        <taxon>fabids</taxon>
        <taxon>Fabales</taxon>
        <taxon>Fabaceae</taxon>
        <taxon>Papilionoideae</taxon>
        <taxon>50 kb inversion clade</taxon>
        <taxon>NPAAA clade</taxon>
        <taxon>indigoferoid/millettioid clade</taxon>
        <taxon>Abreae</taxon>
        <taxon>Abrus</taxon>
    </lineage>
</organism>
<dbReference type="InterPro" id="IPR026992">
    <property type="entry name" value="DIOX_N"/>
</dbReference>
<sequence>MEPETAEGASFVVSSVKEVAKEALTKVPERYVRSDIAINPPISSNSLPLLPVIDLNELLCEDVKGSELEKLDLACKEWGFFQLINHGVSIALVEDVKVGAQELFNLSMEEKKKLWQKPGDMEGFGQMIDVPKDEPSDWVDMFYILTLPSHLRKPHLFPNLPLPFRENLEAYCKEMKEVANKIYVLIGKALGIEEKELESLGEGGQAIRMNYYPPCPQPENVLGLKPHTDASALTLLLQANQVEGLQIKKDGTWLSVKPLPNAFIISLGDVLEVMTNGIYKSTEHRAVVNSQKDRISIATFCGPEWSRNIGPTPSLITPERPALFKTLGVADFYKGYLSPEHRGKSYINNVLRIQNENIKG</sequence>
<dbReference type="GeneID" id="113870317"/>
<dbReference type="PANTHER" id="PTHR47991">
    <property type="entry name" value="OXOGLUTARATE/IRON-DEPENDENT DIOXYGENASE"/>
    <property type="match status" value="1"/>
</dbReference>
<dbReference type="PROSITE" id="PS51471">
    <property type="entry name" value="FE2OG_OXY"/>
    <property type="match status" value="1"/>
</dbReference>
<dbReference type="RefSeq" id="XP_027362712.1">
    <property type="nucleotide sequence ID" value="XM_027506911.1"/>
</dbReference>
<proteinExistence type="inferred from homology"/>
<evidence type="ECO:0000256" key="3">
    <source>
        <dbReference type="ARBA" id="ARBA00022896"/>
    </source>
</evidence>
<dbReference type="Gene3D" id="2.60.120.330">
    <property type="entry name" value="B-lactam Antibiotic, Isopenicillin N Synthase, Chain"/>
    <property type="match status" value="1"/>
</dbReference>
<dbReference type="InterPro" id="IPR044861">
    <property type="entry name" value="IPNS-like_FE2OG_OXY"/>
</dbReference>
<dbReference type="InterPro" id="IPR050295">
    <property type="entry name" value="Plant_2OG-oxidoreductases"/>
</dbReference>
<dbReference type="SUPFAM" id="SSF51197">
    <property type="entry name" value="Clavaminate synthase-like"/>
    <property type="match status" value="1"/>
</dbReference>
<dbReference type="GO" id="GO:0046872">
    <property type="term" value="F:metal ion binding"/>
    <property type="evidence" value="ECO:0007669"/>
    <property type="project" value="UniProtKB-KW"/>
</dbReference>
<name>A0A8B8M4R2_ABRPR</name>
<dbReference type="GO" id="GO:0031418">
    <property type="term" value="F:L-ascorbic acid binding"/>
    <property type="evidence" value="ECO:0007669"/>
    <property type="project" value="UniProtKB-KW"/>
</dbReference>
<dbReference type="AlphaFoldDB" id="A0A8B8M4R2"/>
<gene>
    <name evidence="9" type="primary">LOC113870317</name>
</gene>